<evidence type="ECO:0000313" key="3">
    <source>
        <dbReference type="EMBL" id="CAH2029920.1"/>
    </source>
</evidence>
<dbReference type="SUPFAM" id="SSF48452">
    <property type="entry name" value="TPR-like"/>
    <property type="match status" value="2"/>
</dbReference>
<dbReference type="PANTHER" id="PTHR43179">
    <property type="entry name" value="RHAMNOSYLTRANSFERASE WBBL"/>
    <property type="match status" value="1"/>
</dbReference>
<feature type="domain" description="Glycosyltransferase 2-like" evidence="2">
    <location>
        <begin position="8"/>
        <end position="125"/>
    </location>
</feature>
<accession>A0ABN8HEU4</accession>
<dbReference type="InterPro" id="IPR029044">
    <property type="entry name" value="Nucleotide-diphossugar_trans"/>
</dbReference>
<dbReference type="Gene3D" id="3.90.550.10">
    <property type="entry name" value="Spore Coat Polysaccharide Biosynthesis Protein SpsA, Chain A"/>
    <property type="match status" value="3"/>
</dbReference>
<evidence type="ECO:0000259" key="2">
    <source>
        <dbReference type="Pfam" id="PF00535"/>
    </source>
</evidence>
<evidence type="ECO:0000313" key="4">
    <source>
        <dbReference type="Proteomes" id="UP001295463"/>
    </source>
</evidence>
<evidence type="ECO:0000256" key="1">
    <source>
        <dbReference type="PROSITE-ProRule" id="PRU00339"/>
    </source>
</evidence>
<dbReference type="Pfam" id="PF13414">
    <property type="entry name" value="TPR_11"/>
    <property type="match status" value="1"/>
</dbReference>
<dbReference type="Gene3D" id="1.25.40.10">
    <property type="entry name" value="Tetratricopeptide repeat domain"/>
    <property type="match status" value="2"/>
</dbReference>
<dbReference type="CDD" id="cd02511">
    <property type="entry name" value="Beta4Glucosyltransferase"/>
    <property type="match status" value="1"/>
</dbReference>
<dbReference type="PANTHER" id="PTHR43179:SF7">
    <property type="entry name" value="RHAMNOSYLTRANSFERASE WBBL"/>
    <property type="match status" value="1"/>
</dbReference>
<dbReference type="SUPFAM" id="SSF53448">
    <property type="entry name" value="Nucleotide-diphospho-sugar transferases"/>
    <property type="match status" value="3"/>
</dbReference>
<dbReference type="EMBL" id="OW150024">
    <property type="protein sequence ID" value="CAH2029920.1"/>
    <property type="molecule type" value="Genomic_DNA"/>
</dbReference>
<dbReference type="Pfam" id="PF00535">
    <property type="entry name" value="Glycos_transf_2"/>
    <property type="match status" value="3"/>
</dbReference>
<dbReference type="SMART" id="SM00028">
    <property type="entry name" value="TPR"/>
    <property type="match status" value="3"/>
</dbReference>
<reference evidence="3 4" key="1">
    <citation type="submission" date="2022-03" db="EMBL/GenBank/DDBJ databases">
        <authorList>
            <person name="Koch H."/>
        </authorList>
    </citation>
    <scope>NUCLEOTIDE SEQUENCE [LARGE SCALE GENOMIC DNA]</scope>
    <source>
        <strain evidence="3 4">G1</strain>
    </source>
</reference>
<gene>
    <name evidence="3" type="ORF">GEAMG1_0098</name>
</gene>
<proteinExistence type="predicted"/>
<feature type="repeat" description="TPR" evidence="1">
    <location>
        <begin position="1072"/>
        <end position="1105"/>
    </location>
</feature>
<feature type="domain" description="Glycosyltransferase 2-like" evidence="2">
    <location>
        <begin position="346"/>
        <end position="516"/>
    </location>
</feature>
<sequence>MNQSPLLSIVIPVHNQSGCTRACLESLRQHPPSVPFEIIVVDDGSTDDTPAVVAAFEGSLPVRLVENPPPHRFARACNRGAAEARGELLLLLNNDTEALPGWWEPLYRAIAGDPAIGLVAPRLLFPDRTVQHCGKVWADVTAPDAQPYHLYYRFPHDHPAVLRSRDFQTVTGACILVRAAEFRHLGGFDESFENGWEDDDLCYAYRRLGRRIRYCAESCLIHHQNQTLNERMRELEQHLPDKNRLARLDEAFVRGTVTPEDLALARDTRGIFDAMEQELLRLRDKFRCNRDRFFAKWGGVPKADLLDHTAIDGVSPPDALGEQVSRETIAAVLRAGRQGGAMPLVSIIILTYNRLDVTQACLESIRRHTPEPHEIIVVDNGSGDGSREWLRERLQQQPTIRLIENAQNRGFAAGCNQGMQAARGDCLLLLNNDVVVTPGWLAGLLEPLADPTVGIVGPMTNSASGIQQWPWCDYRDQESLDAFALRFREAHRHWWIPSRRVVGFCMLFHRSLVDRIGLLDEQFGSGNFEDDDFCLRAALAGYRNLIVGDVFIHHEGSATFAGNRLDYREAMLKNQAIFTRKWSQPVVEREEAARIICLKTLEKSGELCRKGETNQAVELLLQEGIGQLPEEPRFYHTLAEIFLDAAMPQEALDVLREAPPGDRTSLLLVRALLGLERLPEAAAEFERTEGVDATERQMVRGLLLASLENREEAALAFRQALDRSPTCSGALEGLAGLALRDEDRQRALRLREQAAVCSGGEQGALSRYHALLQTPEELQRGERIFRELRHCYPDLASLTSLHIDLLLRLERDNEAMAAIEGLIAAGPQPDGFLEAALAVRSRLGLRHPSPERLQQGTSVALCMIVKDEEKSLARCLASVTPLVDEIVVVDTGSTDRTRAIAALFGARVLELPWSGDYAAARNHALEPVASSWILSLDADEVISPLDYAPFRDLITASAGKPVAYTITTRNYTNRVDVENWQANRGEYPQEEAGRGWMPSDKVRLFPRHPQIRFENPIHEMVEPSLERLGIAMPDCPVVVHHYGYLDDSRQQRKKEYYYELGKRKFAESGGAPHALVELAIQAGGVGRYDEAIELWQRALQLDPGSYLAWFNLGHACLQKGLFREGRDAGRRAMALRPNYREAAVNTAICEAALGDFAAARQLVADFLPANPDYPTLPLLEALLLAADGEGEAARHQLTALRNNAIEFSGFIHEVAVKLMQGGQREAARRLVETTAQGGFCSQETLAFLQRQSG</sequence>
<dbReference type="InterPro" id="IPR011990">
    <property type="entry name" value="TPR-like_helical_dom_sf"/>
</dbReference>
<dbReference type="Proteomes" id="UP001295463">
    <property type="component" value="Chromosome"/>
</dbReference>
<dbReference type="InterPro" id="IPR019734">
    <property type="entry name" value="TPR_rpt"/>
</dbReference>
<dbReference type="RefSeq" id="WP_305730897.1">
    <property type="nucleotide sequence ID" value="NZ_OW150024.1"/>
</dbReference>
<dbReference type="PROSITE" id="PS50005">
    <property type="entry name" value="TPR"/>
    <property type="match status" value="1"/>
</dbReference>
<name>A0ABN8HEU4_9BACT</name>
<feature type="domain" description="Glycosyltransferase 2-like" evidence="2">
    <location>
        <begin position="862"/>
        <end position="982"/>
    </location>
</feature>
<dbReference type="CDD" id="cd04186">
    <property type="entry name" value="GT_2_like_c"/>
    <property type="match status" value="2"/>
</dbReference>
<keyword evidence="3" id="KW-0808">Transferase</keyword>
<protein>
    <submittedName>
        <fullName evidence="3">Glycosyl transferase, family 2</fullName>
    </submittedName>
</protein>
<organism evidence="3 4">
    <name type="scientific">Trichlorobacter ammonificans</name>
    <dbReference type="NCBI Taxonomy" id="2916410"/>
    <lineage>
        <taxon>Bacteria</taxon>
        <taxon>Pseudomonadati</taxon>
        <taxon>Thermodesulfobacteriota</taxon>
        <taxon>Desulfuromonadia</taxon>
        <taxon>Geobacterales</taxon>
        <taxon>Geobacteraceae</taxon>
        <taxon>Trichlorobacter</taxon>
    </lineage>
</organism>
<keyword evidence="4" id="KW-1185">Reference proteome</keyword>
<dbReference type="InterPro" id="IPR001173">
    <property type="entry name" value="Glyco_trans_2-like"/>
</dbReference>
<keyword evidence="1" id="KW-0802">TPR repeat</keyword>
<dbReference type="GO" id="GO:0016740">
    <property type="term" value="F:transferase activity"/>
    <property type="evidence" value="ECO:0007669"/>
    <property type="project" value="UniProtKB-KW"/>
</dbReference>